<dbReference type="EMBL" id="BAABAV010000001">
    <property type="protein sequence ID" value="GAA4268890.1"/>
    <property type="molecule type" value="Genomic_DNA"/>
</dbReference>
<sequence length="287" mass="33281">MCAQSEIIFNGIHLEDSLEEVIQKIREISDGSNLISVDNPTFPLAKVKEDHFVCTKVKTEKGLIESAVFTFADNKLTYIEARGNSYNTFISKRKDTARTYMDYEVYLKDKLFLKKERDIAWIMTEEAMHTNLFTWENPYLKSDCETNAKSSHSFEIPVFLKMGASMNDLKPILESNSDFISIEELDGSDPNAQLQINCFGVDYLGFPRKIEARFGNSKLNVVWILTAKGEEDRIRKALTKQYGKPIFVNDNWEIFNNWQVAIRKDKPEILLMEEKIGRDYKTSYFKQ</sequence>
<proteinExistence type="predicted"/>
<gene>
    <name evidence="1" type="ORF">GCM10022257_09910</name>
</gene>
<protein>
    <submittedName>
        <fullName evidence="1">Uncharacterized protein</fullName>
    </submittedName>
</protein>
<accession>A0ABP8E9L0</accession>
<comment type="caution">
    <text evidence="1">The sequence shown here is derived from an EMBL/GenBank/DDBJ whole genome shotgun (WGS) entry which is preliminary data.</text>
</comment>
<name>A0ABP8E9L0_9FLAO</name>
<organism evidence="1 2">
    <name type="scientific">Hyunsoonleella aestuarii</name>
    <dbReference type="NCBI Taxonomy" id="912802"/>
    <lineage>
        <taxon>Bacteria</taxon>
        <taxon>Pseudomonadati</taxon>
        <taxon>Bacteroidota</taxon>
        <taxon>Flavobacteriia</taxon>
        <taxon>Flavobacteriales</taxon>
        <taxon>Flavobacteriaceae</taxon>
    </lineage>
</organism>
<keyword evidence="2" id="KW-1185">Reference proteome</keyword>
<dbReference type="Proteomes" id="UP001500027">
    <property type="component" value="Unassembled WGS sequence"/>
</dbReference>
<evidence type="ECO:0000313" key="2">
    <source>
        <dbReference type="Proteomes" id="UP001500027"/>
    </source>
</evidence>
<reference evidence="2" key="1">
    <citation type="journal article" date="2019" name="Int. J. Syst. Evol. Microbiol.">
        <title>The Global Catalogue of Microorganisms (GCM) 10K type strain sequencing project: providing services to taxonomists for standard genome sequencing and annotation.</title>
        <authorList>
            <consortium name="The Broad Institute Genomics Platform"/>
            <consortium name="The Broad Institute Genome Sequencing Center for Infectious Disease"/>
            <person name="Wu L."/>
            <person name="Ma J."/>
        </authorList>
    </citation>
    <scope>NUCLEOTIDE SEQUENCE [LARGE SCALE GENOMIC DNA]</scope>
    <source>
        <strain evidence="2">JCM 17452</strain>
    </source>
</reference>
<evidence type="ECO:0000313" key="1">
    <source>
        <dbReference type="EMBL" id="GAA4268890.1"/>
    </source>
</evidence>